<dbReference type="EMBL" id="KZ501916">
    <property type="protein sequence ID" value="PKU86820.1"/>
    <property type="molecule type" value="Genomic_DNA"/>
</dbReference>
<evidence type="ECO:0000256" key="3">
    <source>
        <dbReference type="ARBA" id="ARBA00022690"/>
    </source>
</evidence>
<keyword evidence="3" id="KW-0646">Protease inhibitor</keyword>
<organism evidence="5 6">
    <name type="scientific">Dendrobium catenatum</name>
    <dbReference type="NCBI Taxonomy" id="906689"/>
    <lineage>
        <taxon>Eukaryota</taxon>
        <taxon>Viridiplantae</taxon>
        <taxon>Streptophyta</taxon>
        <taxon>Embryophyta</taxon>
        <taxon>Tracheophyta</taxon>
        <taxon>Spermatophyta</taxon>
        <taxon>Magnoliopsida</taxon>
        <taxon>Liliopsida</taxon>
        <taxon>Asparagales</taxon>
        <taxon>Orchidaceae</taxon>
        <taxon>Epidendroideae</taxon>
        <taxon>Malaxideae</taxon>
        <taxon>Dendrobiinae</taxon>
        <taxon>Dendrobium</taxon>
    </lineage>
</organism>
<dbReference type="Proteomes" id="UP000233837">
    <property type="component" value="Unassembled WGS sequence"/>
</dbReference>
<dbReference type="GO" id="GO:0005576">
    <property type="term" value="C:extracellular region"/>
    <property type="evidence" value="ECO:0007669"/>
    <property type="project" value="UniProtKB-SubCell"/>
</dbReference>
<evidence type="ECO:0000256" key="1">
    <source>
        <dbReference type="ARBA" id="ARBA00004613"/>
    </source>
</evidence>
<dbReference type="PANTHER" id="PTHR47033">
    <property type="entry name" value="CYSTATIN-M"/>
    <property type="match status" value="1"/>
</dbReference>
<dbReference type="STRING" id="906689.A0A2I0XG05"/>
<reference evidence="5 6" key="1">
    <citation type="journal article" date="2016" name="Sci. Rep.">
        <title>The Dendrobium catenatum Lindl. genome sequence provides insights into polysaccharide synthase, floral development and adaptive evolution.</title>
        <authorList>
            <person name="Zhang G.Q."/>
            <person name="Xu Q."/>
            <person name="Bian C."/>
            <person name="Tsai W.C."/>
            <person name="Yeh C.M."/>
            <person name="Liu K.W."/>
            <person name="Yoshida K."/>
            <person name="Zhang L.S."/>
            <person name="Chang S.B."/>
            <person name="Chen F."/>
            <person name="Shi Y."/>
            <person name="Su Y.Y."/>
            <person name="Zhang Y.Q."/>
            <person name="Chen L.J."/>
            <person name="Yin Y."/>
            <person name="Lin M."/>
            <person name="Huang H."/>
            <person name="Deng H."/>
            <person name="Wang Z.W."/>
            <person name="Zhu S.L."/>
            <person name="Zhao X."/>
            <person name="Deng C."/>
            <person name="Niu S.C."/>
            <person name="Huang J."/>
            <person name="Wang M."/>
            <person name="Liu G.H."/>
            <person name="Yang H.J."/>
            <person name="Xiao X.J."/>
            <person name="Hsiao Y.Y."/>
            <person name="Wu W.L."/>
            <person name="Chen Y.Y."/>
            <person name="Mitsuda N."/>
            <person name="Ohme-Takagi M."/>
            <person name="Luo Y.B."/>
            <person name="Van de Peer Y."/>
            <person name="Liu Z.J."/>
        </authorList>
    </citation>
    <scope>NUCLEOTIDE SEQUENCE [LARGE SCALE GENOMIC DNA]</scope>
    <source>
        <tissue evidence="5">The whole plant</tissue>
    </source>
</reference>
<evidence type="ECO:0000313" key="6">
    <source>
        <dbReference type="Proteomes" id="UP000233837"/>
    </source>
</evidence>
<comment type="subcellular location">
    <subcellularLocation>
        <location evidence="1">Secreted</location>
    </subcellularLocation>
</comment>
<accession>A0A2I0XG05</accession>
<dbReference type="AlphaFoldDB" id="A0A2I0XG05"/>
<evidence type="ECO:0000256" key="4">
    <source>
        <dbReference type="ARBA" id="ARBA00023157"/>
    </source>
</evidence>
<dbReference type="SUPFAM" id="SSF54403">
    <property type="entry name" value="Cystatin/monellin"/>
    <property type="match status" value="1"/>
</dbReference>
<keyword evidence="6" id="KW-1185">Reference proteome</keyword>
<evidence type="ECO:0000256" key="2">
    <source>
        <dbReference type="ARBA" id="ARBA00022525"/>
    </source>
</evidence>
<dbReference type="Gene3D" id="3.10.450.10">
    <property type="match status" value="1"/>
</dbReference>
<evidence type="ECO:0000313" key="5">
    <source>
        <dbReference type="EMBL" id="PKU86820.1"/>
    </source>
</evidence>
<keyword evidence="4" id="KW-1015">Disulfide bond</keyword>
<dbReference type="InterPro" id="IPR046350">
    <property type="entry name" value="Cystatin_sf"/>
</dbReference>
<gene>
    <name evidence="5" type="ORF">MA16_Dca027296</name>
</gene>
<proteinExistence type="predicted"/>
<dbReference type="PANTHER" id="PTHR47033:SF1">
    <property type="entry name" value="CYSTATIN-M"/>
    <property type="match status" value="1"/>
</dbReference>
<sequence>MLDGHEPGWRAVPTHDPVVQAAANHAVKAINNMFSFLVTFELLEILHAKAEVIEDFAKFDLLLKLRRRGGKVEKYKVEVHKNVGGIFSLNQFLEGY</sequence>
<protein>
    <submittedName>
        <fullName evidence="5">Cysteine proteinase inhibitor 12</fullName>
    </submittedName>
</protein>
<reference evidence="5 6" key="2">
    <citation type="journal article" date="2017" name="Nature">
        <title>The Apostasia genome and the evolution of orchids.</title>
        <authorList>
            <person name="Zhang G.Q."/>
            <person name="Liu K.W."/>
            <person name="Li Z."/>
            <person name="Lohaus R."/>
            <person name="Hsiao Y.Y."/>
            <person name="Niu S.C."/>
            <person name="Wang J.Y."/>
            <person name="Lin Y.C."/>
            <person name="Xu Q."/>
            <person name="Chen L.J."/>
            <person name="Yoshida K."/>
            <person name="Fujiwara S."/>
            <person name="Wang Z.W."/>
            <person name="Zhang Y.Q."/>
            <person name="Mitsuda N."/>
            <person name="Wang M."/>
            <person name="Liu G.H."/>
            <person name="Pecoraro L."/>
            <person name="Huang H.X."/>
            <person name="Xiao X.J."/>
            <person name="Lin M."/>
            <person name="Wu X.Y."/>
            <person name="Wu W.L."/>
            <person name="Chen Y.Y."/>
            <person name="Chang S.B."/>
            <person name="Sakamoto S."/>
            <person name="Ohme-Takagi M."/>
            <person name="Yagi M."/>
            <person name="Zeng S.J."/>
            <person name="Shen C.Y."/>
            <person name="Yeh C.M."/>
            <person name="Luo Y.B."/>
            <person name="Tsai W.C."/>
            <person name="Van de Peer Y."/>
            <person name="Liu Z.J."/>
        </authorList>
    </citation>
    <scope>NUCLEOTIDE SEQUENCE [LARGE SCALE GENOMIC DNA]</scope>
    <source>
        <tissue evidence="5">The whole plant</tissue>
    </source>
</reference>
<dbReference type="GO" id="GO:0030414">
    <property type="term" value="F:peptidase inhibitor activity"/>
    <property type="evidence" value="ECO:0007669"/>
    <property type="project" value="UniProtKB-KW"/>
</dbReference>
<keyword evidence="2" id="KW-0964">Secreted</keyword>
<name>A0A2I0XG05_9ASPA</name>